<dbReference type="EMBL" id="JACHGT010000021">
    <property type="protein sequence ID" value="MBB6039343.1"/>
    <property type="molecule type" value="Genomic_DNA"/>
</dbReference>
<dbReference type="AlphaFoldDB" id="A0A841FX68"/>
<feature type="region of interest" description="Disordered" evidence="1">
    <location>
        <begin position="1"/>
        <end position="29"/>
    </location>
</feature>
<comment type="caution">
    <text evidence="2">The sequence shown here is derived from an EMBL/GenBank/DDBJ whole genome shotgun (WGS) entry which is preliminary data.</text>
</comment>
<accession>A0A841FX68</accession>
<protein>
    <submittedName>
        <fullName evidence="2">Uncharacterized protein</fullName>
    </submittedName>
</protein>
<keyword evidence="3" id="KW-1185">Reference proteome</keyword>
<evidence type="ECO:0000313" key="3">
    <source>
        <dbReference type="Proteomes" id="UP000548476"/>
    </source>
</evidence>
<organism evidence="2 3">
    <name type="scientific">Phytomonospora endophytica</name>
    <dbReference type="NCBI Taxonomy" id="714109"/>
    <lineage>
        <taxon>Bacteria</taxon>
        <taxon>Bacillati</taxon>
        <taxon>Actinomycetota</taxon>
        <taxon>Actinomycetes</taxon>
        <taxon>Micromonosporales</taxon>
        <taxon>Micromonosporaceae</taxon>
        <taxon>Phytomonospora</taxon>
    </lineage>
</organism>
<dbReference type="RefSeq" id="WP_184792435.1">
    <property type="nucleotide sequence ID" value="NZ_BONT01000077.1"/>
</dbReference>
<sequence>MTQPVLADVASERHRQDDLWGEQNHPDGTGRAAQVAAAEVARAITDRSAEAGTLTWAEILTEETTEALAETDPVKLRRELVQVAAVAAAWIEALDRRGVGG</sequence>
<reference evidence="2 3" key="1">
    <citation type="submission" date="2020-08" db="EMBL/GenBank/DDBJ databases">
        <title>Genomic Encyclopedia of Type Strains, Phase IV (KMG-IV): sequencing the most valuable type-strain genomes for metagenomic binning, comparative biology and taxonomic classification.</title>
        <authorList>
            <person name="Goeker M."/>
        </authorList>
    </citation>
    <scope>NUCLEOTIDE SEQUENCE [LARGE SCALE GENOMIC DNA]</scope>
    <source>
        <strain evidence="2 3">YIM 65646</strain>
    </source>
</reference>
<gene>
    <name evidence="2" type="ORF">HNR73_007237</name>
</gene>
<dbReference type="Proteomes" id="UP000548476">
    <property type="component" value="Unassembled WGS sequence"/>
</dbReference>
<name>A0A841FX68_9ACTN</name>
<evidence type="ECO:0000313" key="2">
    <source>
        <dbReference type="EMBL" id="MBB6039343.1"/>
    </source>
</evidence>
<evidence type="ECO:0000256" key="1">
    <source>
        <dbReference type="SAM" id="MobiDB-lite"/>
    </source>
</evidence>
<proteinExistence type="predicted"/>